<proteinExistence type="predicted"/>
<dbReference type="AlphaFoldDB" id="A0A0L8VAG4"/>
<sequence>MSGKLNLLLQLIGVLDLLFSLLMNFFPENSLFRNPGQVYF</sequence>
<keyword evidence="1" id="KW-0472">Membrane</keyword>
<evidence type="ECO:0000313" key="2">
    <source>
        <dbReference type="EMBL" id="KOH45343.1"/>
    </source>
</evidence>
<dbReference type="Proteomes" id="UP000036958">
    <property type="component" value="Unassembled WGS sequence"/>
</dbReference>
<evidence type="ECO:0000256" key="1">
    <source>
        <dbReference type="SAM" id="Phobius"/>
    </source>
</evidence>
<accession>A0A0L8VAG4</accession>
<evidence type="ECO:0000313" key="3">
    <source>
        <dbReference type="Proteomes" id="UP000036958"/>
    </source>
</evidence>
<gene>
    <name evidence="2" type="ORF">NC99_18610</name>
</gene>
<organism evidence="2 3">
    <name type="scientific">Sunxiuqinia dokdonensis</name>
    <dbReference type="NCBI Taxonomy" id="1409788"/>
    <lineage>
        <taxon>Bacteria</taxon>
        <taxon>Pseudomonadati</taxon>
        <taxon>Bacteroidota</taxon>
        <taxon>Bacteroidia</taxon>
        <taxon>Marinilabiliales</taxon>
        <taxon>Prolixibacteraceae</taxon>
        <taxon>Sunxiuqinia</taxon>
    </lineage>
</organism>
<comment type="caution">
    <text evidence="2">The sequence shown here is derived from an EMBL/GenBank/DDBJ whole genome shotgun (WGS) entry which is preliminary data.</text>
</comment>
<keyword evidence="1" id="KW-0812">Transmembrane</keyword>
<reference evidence="3" key="1">
    <citation type="submission" date="2015-07" db="EMBL/GenBank/DDBJ databases">
        <title>Genome sequencing of Sunxiuqinia dokdonensis strain SK.</title>
        <authorList>
            <person name="Ahn S."/>
            <person name="Kim B.-C."/>
        </authorList>
    </citation>
    <scope>NUCLEOTIDE SEQUENCE [LARGE SCALE GENOMIC DNA]</scope>
    <source>
        <strain evidence="3">SK</strain>
    </source>
</reference>
<dbReference type="EMBL" id="LGIA01000145">
    <property type="protein sequence ID" value="KOH45343.1"/>
    <property type="molecule type" value="Genomic_DNA"/>
</dbReference>
<feature type="transmembrane region" description="Helical" evidence="1">
    <location>
        <begin position="7"/>
        <end position="26"/>
    </location>
</feature>
<protein>
    <submittedName>
        <fullName evidence="2">Uncharacterized protein</fullName>
    </submittedName>
</protein>
<keyword evidence="1" id="KW-1133">Transmembrane helix</keyword>
<keyword evidence="3" id="KW-1185">Reference proteome</keyword>
<name>A0A0L8VAG4_9BACT</name>